<feature type="region of interest" description="Disordered" evidence="6">
    <location>
        <begin position="1"/>
        <end position="21"/>
    </location>
</feature>
<keyword evidence="3" id="KW-0223">Dioxygenase</keyword>
<protein>
    <recommendedName>
        <fullName evidence="8">Prolyl 4-hydroxylase alpha subunit domain-containing protein</fullName>
    </recommendedName>
</protein>
<evidence type="ECO:0000256" key="6">
    <source>
        <dbReference type="SAM" id="MobiDB-lite"/>
    </source>
</evidence>
<keyword evidence="7" id="KW-0812">Transmembrane</keyword>
<keyword evidence="7" id="KW-1133">Transmembrane helix</keyword>
<feature type="domain" description="Prolyl 4-hydroxylase alpha subunit" evidence="8">
    <location>
        <begin position="129"/>
        <end position="315"/>
    </location>
</feature>
<evidence type="ECO:0000256" key="5">
    <source>
        <dbReference type="ARBA" id="ARBA00023004"/>
    </source>
</evidence>
<evidence type="ECO:0000256" key="1">
    <source>
        <dbReference type="ARBA" id="ARBA00001961"/>
    </source>
</evidence>
<proteinExistence type="predicted"/>
<dbReference type="GO" id="GO:0004656">
    <property type="term" value="F:procollagen-proline 4-dioxygenase activity"/>
    <property type="evidence" value="ECO:0007669"/>
    <property type="project" value="TreeGrafter"/>
</dbReference>
<keyword evidence="5" id="KW-0408">Iron</keyword>
<dbReference type="InterPro" id="IPR006620">
    <property type="entry name" value="Pro_4_hyd_alph"/>
</dbReference>
<keyword evidence="4" id="KW-0560">Oxidoreductase</keyword>
<evidence type="ECO:0000256" key="4">
    <source>
        <dbReference type="ARBA" id="ARBA00023002"/>
    </source>
</evidence>
<keyword evidence="7" id="KW-0472">Membrane</keyword>
<dbReference type="EMBL" id="BRXX01000627">
    <property type="protein sequence ID" value="GMH50356.1"/>
    <property type="molecule type" value="Genomic_DNA"/>
</dbReference>
<dbReference type="Proteomes" id="UP001165160">
    <property type="component" value="Unassembled WGS sequence"/>
</dbReference>
<comment type="caution">
    <text evidence="9">The sequence shown here is derived from an EMBL/GenBank/DDBJ whole genome shotgun (WGS) entry which is preliminary data.</text>
</comment>
<organism evidence="9 10">
    <name type="scientific">Triparma verrucosa</name>
    <dbReference type="NCBI Taxonomy" id="1606542"/>
    <lineage>
        <taxon>Eukaryota</taxon>
        <taxon>Sar</taxon>
        <taxon>Stramenopiles</taxon>
        <taxon>Ochrophyta</taxon>
        <taxon>Bolidophyceae</taxon>
        <taxon>Parmales</taxon>
        <taxon>Triparmaceae</taxon>
        <taxon>Triparma</taxon>
    </lineage>
</organism>
<evidence type="ECO:0000256" key="3">
    <source>
        <dbReference type="ARBA" id="ARBA00022964"/>
    </source>
</evidence>
<dbReference type="PANTHER" id="PTHR10869:SF246">
    <property type="entry name" value="TRANSMEMBRANE PROLYL 4-HYDROXYLASE"/>
    <property type="match status" value="1"/>
</dbReference>
<keyword evidence="10" id="KW-1185">Reference proteome</keyword>
<comment type="cofactor">
    <cofactor evidence="1">
        <name>L-ascorbate</name>
        <dbReference type="ChEBI" id="CHEBI:38290"/>
    </cofactor>
</comment>
<sequence>MALKRRTRGGSLEVPSTAPSSCSSVEASSLKAKNLDKQKKRNVLLRCCVNVFRVNFYAALFYVGLFYVLPACSVALSHLRINASFDGYKHRAKVISSILTSSSPTARTSARAPLDSPEVRALSSRPAGPPIWYIPNFLFQNEVKYVLESYEPYLASNIGGFPSLLRPFFGCLPVWYGRCLYEIGPVGDSESDPILAAIGKRIEGLLPNGIVEEAEWDWQIAKYTGSYESSFEKHHDNTYEGPVTITSMVYLNTMQEGEGGHTIFPMLDLDIRPEAGSLLMWSNCDSTGRLDFRTLHGGMAPAKNVNKYILNRFFDPEHIPLRWCRTFNDAGFQLNITGKWQHEI</sequence>
<gene>
    <name evidence="9" type="ORF">TrVE_jg2240</name>
</gene>
<dbReference type="InterPro" id="IPR045054">
    <property type="entry name" value="P4HA-like"/>
</dbReference>
<evidence type="ECO:0000313" key="9">
    <source>
        <dbReference type="EMBL" id="GMH50356.1"/>
    </source>
</evidence>
<evidence type="ECO:0000256" key="2">
    <source>
        <dbReference type="ARBA" id="ARBA00022723"/>
    </source>
</evidence>
<dbReference type="GO" id="GO:0031418">
    <property type="term" value="F:L-ascorbic acid binding"/>
    <property type="evidence" value="ECO:0007669"/>
    <property type="project" value="InterPro"/>
</dbReference>
<feature type="transmembrane region" description="Helical" evidence="7">
    <location>
        <begin position="43"/>
        <end position="69"/>
    </location>
</feature>
<keyword evidence="2" id="KW-0479">Metal-binding</keyword>
<name>A0A9W6ZDP2_9STRA</name>
<dbReference type="SMART" id="SM00702">
    <property type="entry name" value="P4Hc"/>
    <property type="match status" value="1"/>
</dbReference>
<dbReference type="PANTHER" id="PTHR10869">
    <property type="entry name" value="PROLYL 4-HYDROXYLASE ALPHA SUBUNIT"/>
    <property type="match status" value="1"/>
</dbReference>
<dbReference type="GO" id="GO:0005783">
    <property type="term" value="C:endoplasmic reticulum"/>
    <property type="evidence" value="ECO:0007669"/>
    <property type="project" value="TreeGrafter"/>
</dbReference>
<accession>A0A9W6ZDP2</accession>
<evidence type="ECO:0000259" key="8">
    <source>
        <dbReference type="SMART" id="SM00702"/>
    </source>
</evidence>
<dbReference type="GO" id="GO:0005506">
    <property type="term" value="F:iron ion binding"/>
    <property type="evidence" value="ECO:0007669"/>
    <property type="project" value="InterPro"/>
</dbReference>
<evidence type="ECO:0000256" key="7">
    <source>
        <dbReference type="SAM" id="Phobius"/>
    </source>
</evidence>
<dbReference type="InterPro" id="IPR044862">
    <property type="entry name" value="Pro_4_hyd_alph_FE2OG_OXY"/>
</dbReference>
<reference evidence="10" key="1">
    <citation type="journal article" date="2023" name="Commun. Biol.">
        <title>Genome analysis of Parmales, the sister group of diatoms, reveals the evolutionary specialization of diatoms from phago-mixotrophs to photoautotrophs.</title>
        <authorList>
            <person name="Ban H."/>
            <person name="Sato S."/>
            <person name="Yoshikawa S."/>
            <person name="Yamada K."/>
            <person name="Nakamura Y."/>
            <person name="Ichinomiya M."/>
            <person name="Sato N."/>
            <person name="Blanc-Mathieu R."/>
            <person name="Endo H."/>
            <person name="Kuwata A."/>
            <person name="Ogata H."/>
        </authorList>
    </citation>
    <scope>NUCLEOTIDE SEQUENCE [LARGE SCALE GENOMIC DNA]</scope>
    <source>
        <strain evidence="10">NIES 3699</strain>
    </source>
</reference>
<dbReference type="AlphaFoldDB" id="A0A9W6ZDP2"/>
<evidence type="ECO:0000313" key="10">
    <source>
        <dbReference type="Proteomes" id="UP001165160"/>
    </source>
</evidence>
<dbReference type="Pfam" id="PF13640">
    <property type="entry name" value="2OG-FeII_Oxy_3"/>
    <property type="match status" value="1"/>
</dbReference>
<dbReference type="Gene3D" id="2.60.120.620">
    <property type="entry name" value="q2cbj1_9rhob like domain"/>
    <property type="match status" value="1"/>
</dbReference>